<dbReference type="InterPro" id="IPR002327">
    <property type="entry name" value="Cyt_c_1A/1B"/>
</dbReference>
<evidence type="ECO:0000313" key="9">
    <source>
        <dbReference type="EMBL" id="MBB5697066.1"/>
    </source>
</evidence>
<evidence type="ECO:0000256" key="5">
    <source>
        <dbReference type="ARBA" id="ARBA00023004"/>
    </source>
</evidence>
<evidence type="ECO:0000256" key="3">
    <source>
        <dbReference type="ARBA" id="ARBA00022723"/>
    </source>
</evidence>
<dbReference type="GO" id="GO:0009055">
    <property type="term" value="F:electron transfer activity"/>
    <property type="evidence" value="ECO:0007669"/>
    <property type="project" value="InterPro"/>
</dbReference>
<dbReference type="PANTHER" id="PTHR11961">
    <property type="entry name" value="CYTOCHROME C"/>
    <property type="match status" value="1"/>
</dbReference>
<keyword evidence="3 6" id="KW-0479">Metal-binding</keyword>
<keyword evidence="10" id="KW-1185">Reference proteome</keyword>
<proteinExistence type="predicted"/>
<sequence length="232" mass="23212">MDNRTNTIAGWVLAGCVAALGLTIVSGMVYDSEAPEKPGYPVEGVVEAGAGGAAAEVPIASLLATADPAAGAEVFKKCASCHTINSGGAAGIGPNLYAILGKPHGHQAGFAYSDALKSIQGNWDFESLNKWLTSPRKYAPGTKMSFAGLSNPQERANVIAYLNSQGSNLPLPAAPAAGAAPAAEGETPSENAAAANVTEGTPTADIEDRAVPASGAPSVDPAAAEKAAEVKK</sequence>
<dbReference type="PROSITE" id="PS51257">
    <property type="entry name" value="PROKAR_LIPOPROTEIN"/>
    <property type="match status" value="1"/>
</dbReference>
<comment type="caution">
    <text evidence="9">The sequence shown here is derived from an EMBL/GenBank/DDBJ whole genome shotgun (WGS) entry which is preliminary data.</text>
</comment>
<feature type="compositionally biased region" description="Low complexity" evidence="7">
    <location>
        <begin position="173"/>
        <end position="186"/>
    </location>
</feature>
<keyword evidence="4" id="KW-0249">Electron transport</keyword>
<dbReference type="PROSITE" id="PS51007">
    <property type="entry name" value="CYTC"/>
    <property type="match status" value="1"/>
</dbReference>
<dbReference type="Proteomes" id="UP000557739">
    <property type="component" value="Unassembled WGS sequence"/>
</dbReference>
<protein>
    <submittedName>
        <fullName evidence="9">Cytochrome c</fullName>
    </submittedName>
</protein>
<dbReference type="GO" id="GO:0020037">
    <property type="term" value="F:heme binding"/>
    <property type="evidence" value="ECO:0007669"/>
    <property type="project" value="InterPro"/>
</dbReference>
<evidence type="ECO:0000256" key="6">
    <source>
        <dbReference type="PROSITE-ProRule" id="PRU00433"/>
    </source>
</evidence>
<dbReference type="Gene3D" id="1.10.760.10">
    <property type="entry name" value="Cytochrome c-like domain"/>
    <property type="match status" value="1"/>
</dbReference>
<evidence type="ECO:0000256" key="1">
    <source>
        <dbReference type="ARBA" id="ARBA00022448"/>
    </source>
</evidence>
<feature type="region of interest" description="Disordered" evidence="7">
    <location>
        <begin position="173"/>
        <end position="232"/>
    </location>
</feature>
<dbReference type="EMBL" id="JACIJJ010000001">
    <property type="protein sequence ID" value="MBB5697066.1"/>
    <property type="molecule type" value="Genomic_DNA"/>
</dbReference>
<keyword evidence="1" id="KW-0813">Transport</keyword>
<keyword evidence="5 6" id="KW-0408">Iron</keyword>
<name>A0A7W9EHX8_9SPHN</name>
<dbReference type="InterPro" id="IPR009056">
    <property type="entry name" value="Cyt_c-like_dom"/>
</dbReference>
<dbReference type="GO" id="GO:0046872">
    <property type="term" value="F:metal ion binding"/>
    <property type="evidence" value="ECO:0007669"/>
    <property type="project" value="UniProtKB-KW"/>
</dbReference>
<accession>A0A7W9EHX8</accession>
<dbReference type="InterPro" id="IPR036909">
    <property type="entry name" value="Cyt_c-like_dom_sf"/>
</dbReference>
<reference evidence="9 10" key="1">
    <citation type="submission" date="2020-08" db="EMBL/GenBank/DDBJ databases">
        <title>Genomic Encyclopedia of Type Strains, Phase IV (KMG-IV): sequencing the most valuable type-strain genomes for metagenomic binning, comparative biology and taxonomic classification.</title>
        <authorList>
            <person name="Goeker M."/>
        </authorList>
    </citation>
    <scope>NUCLEOTIDE SEQUENCE [LARGE SCALE GENOMIC DNA]</scope>
    <source>
        <strain evidence="9 10">DSM 27244</strain>
    </source>
</reference>
<organism evidence="9 10">
    <name type="scientific">Sphingomonas yantingensis</name>
    <dbReference type="NCBI Taxonomy" id="1241761"/>
    <lineage>
        <taxon>Bacteria</taxon>
        <taxon>Pseudomonadati</taxon>
        <taxon>Pseudomonadota</taxon>
        <taxon>Alphaproteobacteria</taxon>
        <taxon>Sphingomonadales</taxon>
        <taxon>Sphingomonadaceae</taxon>
        <taxon>Sphingomonas</taxon>
    </lineage>
</organism>
<dbReference type="RefSeq" id="WP_184023667.1">
    <property type="nucleotide sequence ID" value="NZ_JACIJJ010000001.1"/>
</dbReference>
<gene>
    <name evidence="9" type="ORF">FHR19_000391</name>
</gene>
<feature type="domain" description="Cytochrome c" evidence="8">
    <location>
        <begin position="66"/>
        <end position="166"/>
    </location>
</feature>
<dbReference type="Pfam" id="PF00034">
    <property type="entry name" value="Cytochrom_C"/>
    <property type="match status" value="1"/>
</dbReference>
<dbReference type="SUPFAM" id="SSF46626">
    <property type="entry name" value="Cytochrome c"/>
    <property type="match status" value="1"/>
</dbReference>
<evidence type="ECO:0000313" key="10">
    <source>
        <dbReference type="Proteomes" id="UP000557739"/>
    </source>
</evidence>
<evidence type="ECO:0000259" key="8">
    <source>
        <dbReference type="PROSITE" id="PS51007"/>
    </source>
</evidence>
<dbReference type="AlphaFoldDB" id="A0A7W9EHX8"/>
<dbReference type="PRINTS" id="PR00604">
    <property type="entry name" value="CYTCHRMECIAB"/>
</dbReference>
<evidence type="ECO:0000256" key="2">
    <source>
        <dbReference type="ARBA" id="ARBA00022617"/>
    </source>
</evidence>
<evidence type="ECO:0000256" key="7">
    <source>
        <dbReference type="SAM" id="MobiDB-lite"/>
    </source>
</evidence>
<keyword evidence="2 6" id="KW-0349">Heme</keyword>
<evidence type="ECO:0000256" key="4">
    <source>
        <dbReference type="ARBA" id="ARBA00022982"/>
    </source>
</evidence>